<dbReference type="InterPro" id="IPR000467">
    <property type="entry name" value="G_patch_dom"/>
</dbReference>
<evidence type="ECO:0000256" key="2">
    <source>
        <dbReference type="SAM" id="MobiDB-lite"/>
    </source>
</evidence>
<keyword evidence="1" id="KW-0694">RNA-binding</keyword>
<evidence type="ECO:0000313" key="5">
    <source>
        <dbReference type="EMBL" id="KAF1834970.1"/>
    </source>
</evidence>
<evidence type="ECO:0000259" key="3">
    <source>
        <dbReference type="PROSITE" id="PS50102"/>
    </source>
</evidence>
<evidence type="ECO:0000256" key="1">
    <source>
        <dbReference type="PROSITE-ProRule" id="PRU00176"/>
    </source>
</evidence>
<feature type="compositionally biased region" description="Basic residues" evidence="2">
    <location>
        <begin position="122"/>
        <end position="131"/>
    </location>
</feature>
<dbReference type="SMART" id="SM00443">
    <property type="entry name" value="G_patch"/>
    <property type="match status" value="1"/>
</dbReference>
<accession>A0A6A5KFF5</accession>
<keyword evidence="6" id="KW-1185">Reference proteome</keyword>
<feature type="compositionally biased region" description="Low complexity" evidence="2">
    <location>
        <begin position="78"/>
        <end position="91"/>
    </location>
</feature>
<dbReference type="Gene3D" id="3.30.70.330">
    <property type="match status" value="1"/>
</dbReference>
<feature type="region of interest" description="Disordered" evidence="2">
    <location>
        <begin position="1"/>
        <end position="27"/>
    </location>
</feature>
<dbReference type="Proteomes" id="UP000800040">
    <property type="component" value="Unassembled WGS sequence"/>
</dbReference>
<dbReference type="OrthoDB" id="5411533at2759"/>
<feature type="compositionally biased region" description="Basic and acidic residues" evidence="2">
    <location>
        <begin position="111"/>
        <end position="121"/>
    </location>
</feature>
<evidence type="ECO:0000313" key="6">
    <source>
        <dbReference type="Proteomes" id="UP000800040"/>
    </source>
</evidence>
<evidence type="ECO:0000259" key="4">
    <source>
        <dbReference type="PROSITE" id="PS50174"/>
    </source>
</evidence>
<feature type="region of interest" description="Disordered" evidence="2">
    <location>
        <begin position="111"/>
        <end position="150"/>
    </location>
</feature>
<proteinExistence type="predicted"/>
<dbReference type="Pfam" id="PF01585">
    <property type="entry name" value="G-patch"/>
    <property type="match status" value="1"/>
</dbReference>
<evidence type="ECO:0008006" key="7">
    <source>
        <dbReference type="Google" id="ProtNLM"/>
    </source>
</evidence>
<dbReference type="InterPro" id="IPR012677">
    <property type="entry name" value="Nucleotide-bd_a/b_plait_sf"/>
</dbReference>
<dbReference type="GO" id="GO:0045292">
    <property type="term" value="P:mRNA cis splicing, via spliceosome"/>
    <property type="evidence" value="ECO:0007669"/>
    <property type="project" value="InterPro"/>
</dbReference>
<dbReference type="PROSITE" id="PS50174">
    <property type="entry name" value="G_PATCH"/>
    <property type="match status" value="1"/>
</dbReference>
<sequence>MVSQEPQKAPSLPNPYAQRGLPNPYAAATISAPPVRYTEEQARAEHLRKAAAFHNPHTIKRPQAKKPGPTVKRATMPAARSGSSGAATAGTQQHGIDYYRSTADDDAAIIEDRRQRDYDNKQKKKEKKRFTKLFGHWNPQAPHKPDRYSNLRAYRASGSYKLKKQAFNAFLRGAAARHKSSEQSDVSADSRPISASSSKAPTFAAKPSFAPPASYDNSPAAPPSVESGEDAYARRMRLSQQEPNTVPPPPPHEPPCASPPPPPPPPPPTTSAPAPSTVSKPFDRYAHATISAPPVRFERPDVRMGDADNAPEYQERPAKRAKTTKAEAMMAKMGYKKGEGLGKNSDGVVSHLEVKMRKAPQGGSAFDDEGGKVKSQQVWDVRGGMRAQKDEPGKFGEESSVVVTWGCVDGVDWEANANRNDGGIRQDMGDAFSSKFGPVAHVQLDENNKDGTVYIHFQSILSALNAVNRFDEGWEFRGRKIRAKYYDERKFHAGIYDY</sequence>
<gene>
    <name evidence="5" type="ORF">BDW02DRAFT_568505</name>
</gene>
<feature type="compositionally biased region" description="Pro residues" evidence="2">
    <location>
        <begin position="245"/>
        <end position="270"/>
    </location>
</feature>
<dbReference type="SUPFAM" id="SSF54928">
    <property type="entry name" value="RNA-binding domain, RBD"/>
    <property type="match status" value="1"/>
</dbReference>
<dbReference type="GO" id="GO:0003723">
    <property type="term" value="F:RNA binding"/>
    <property type="evidence" value="ECO:0007669"/>
    <property type="project" value="UniProtKB-UniRule"/>
</dbReference>
<dbReference type="PANTHER" id="PTHR13288:SF8">
    <property type="entry name" value="SPLICING FACTOR 45"/>
    <property type="match status" value="1"/>
</dbReference>
<dbReference type="InterPro" id="IPR040052">
    <property type="entry name" value="RBM17"/>
</dbReference>
<dbReference type="InterPro" id="IPR000504">
    <property type="entry name" value="RRM_dom"/>
</dbReference>
<dbReference type="GO" id="GO:0071011">
    <property type="term" value="C:precatalytic spliceosome"/>
    <property type="evidence" value="ECO:0007669"/>
    <property type="project" value="TreeGrafter"/>
</dbReference>
<protein>
    <recommendedName>
        <fullName evidence="7">G-patch domain-containing protein</fullName>
    </recommendedName>
</protein>
<organism evidence="5 6">
    <name type="scientific">Decorospora gaudefroyi</name>
    <dbReference type="NCBI Taxonomy" id="184978"/>
    <lineage>
        <taxon>Eukaryota</taxon>
        <taxon>Fungi</taxon>
        <taxon>Dikarya</taxon>
        <taxon>Ascomycota</taxon>
        <taxon>Pezizomycotina</taxon>
        <taxon>Dothideomycetes</taxon>
        <taxon>Pleosporomycetidae</taxon>
        <taxon>Pleosporales</taxon>
        <taxon>Pleosporineae</taxon>
        <taxon>Pleosporaceae</taxon>
        <taxon>Decorospora</taxon>
    </lineage>
</organism>
<dbReference type="PANTHER" id="PTHR13288">
    <property type="entry name" value="SPLICING FACTOR 45 SPF45"/>
    <property type="match status" value="1"/>
</dbReference>
<feature type="domain" description="G-patch" evidence="4">
    <location>
        <begin position="322"/>
        <end position="369"/>
    </location>
</feature>
<feature type="domain" description="RRM" evidence="3">
    <location>
        <begin position="426"/>
        <end position="488"/>
    </location>
</feature>
<feature type="region of interest" description="Disordered" evidence="2">
    <location>
        <begin position="52"/>
        <end position="99"/>
    </location>
</feature>
<dbReference type="PROSITE" id="PS50102">
    <property type="entry name" value="RRM"/>
    <property type="match status" value="1"/>
</dbReference>
<reference evidence="5" key="1">
    <citation type="submission" date="2020-01" db="EMBL/GenBank/DDBJ databases">
        <authorList>
            <consortium name="DOE Joint Genome Institute"/>
            <person name="Haridas S."/>
            <person name="Albert R."/>
            <person name="Binder M."/>
            <person name="Bloem J."/>
            <person name="Labutti K."/>
            <person name="Salamov A."/>
            <person name="Andreopoulos B."/>
            <person name="Baker S.E."/>
            <person name="Barry K."/>
            <person name="Bills G."/>
            <person name="Bluhm B.H."/>
            <person name="Cannon C."/>
            <person name="Castanera R."/>
            <person name="Culley D.E."/>
            <person name="Daum C."/>
            <person name="Ezra D."/>
            <person name="Gonzalez J.B."/>
            <person name="Henrissat B."/>
            <person name="Kuo A."/>
            <person name="Liang C."/>
            <person name="Lipzen A."/>
            <person name="Lutzoni F."/>
            <person name="Magnuson J."/>
            <person name="Mondo S."/>
            <person name="Nolan M."/>
            <person name="Ohm R."/>
            <person name="Pangilinan J."/>
            <person name="Park H.-J."/>
            <person name="Ramirez L."/>
            <person name="Alfaro M."/>
            <person name="Sun H."/>
            <person name="Tritt A."/>
            <person name="Yoshinaga Y."/>
            <person name="Zwiers L.-H."/>
            <person name="Turgeon B.G."/>
            <person name="Goodwin S.B."/>
            <person name="Spatafora J.W."/>
            <person name="Crous P.W."/>
            <person name="Grigoriev I.V."/>
        </authorList>
    </citation>
    <scope>NUCLEOTIDE SEQUENCE</scope>
    <source>
        <strain evidence="5">P77</strain>
    </source>
</reference>
<feature type="compositionally biased region" description="Low complexity" evidence="2">
    <location>
        <begin position="187"/>
        <end position="214"/>
    </location>
</feature>
<dbReference type="AlphaFoldDB" id="A0A6A5KFF5"/>
<feature type="region of interest" description="Disordered" evidence="2">
    <location>
        <begin position="174"/>
        <end position="323"/>
    </location>
</feature>
<dbReference type="EMBL" id="ML975294">
    <property type="protein sequence ID" value="KAF1834970.1"/>
    <property type="molecule type" value="Genomic_DNA"/>
</dbReference>
<name>A0A6A5KFF5_9PLEO</name>
<feature type="compositionally biased region" description="Basic and acidic residues" evidence="2">
    <location>
        <begin position="296"/>
        <end position="306"/>
    </location>
</feature>
<dbReference type="InterPro" id="IPR035979">
    <property type="entry name" value="RBD_domain_sf"/>
</dbReference>